<evidence type="ECO:0000313" key="1">
    <source>
        <dbReference type="EMBL" id="GAI17153.1"/>
    </source>
</evidence>
<comment type="caution">
    <text evidence="1">The sequence shown here is derived from an EMBL/GenBank/DDBJ whole genome shotgun (WGS) entry which is preliminary data.</text>
</comment>
<organism evidence="1">
    <name type="scientific">marine sediment metagenome</name>
    <dbReference type="NCBI Taxonomy" id="412755"/>
    <lineage>
        <taxon>unclassified sequences</taxon>
        <taxon>metagenomes</taxon>
        <taxon>ecological metagenomes</taxon>
    </lineage>
</organism>
<proteinExistence type="predicted"/>
<dbReference type="Gene3D" id="3.40.50.1820">
    <property type="entry name" value="alpha/beta hydrolase"/>
    <property type="match status" value="1"/>
</dbReference>
<dbReference type="InterPro" id="IPR029058">
    <property type="entry name" value="AB_hydrolase_fold"/>
</dbReference>
<dbReference type="EMBL" id="BARV01006818">
    <property type="protein sequence ID" value="GAI17153.1"/>
    <property type="molecule type" value="Genomic_DNA"/>
</dbReference>
<name>X1LDH0_9ZZZZ</name>
<feature type="non-terminal residue" evidence="1">
    <location>
        <position position="1"/>
    </location>
</feature>
<sequence>AALRRAQGHPEQSRGVVLANPRVDHLALWSPPSPREQCPTTDTGRRRLFLLKTYAAKLLDRVTWHKIMTLQIRPKTIGKVLLGEGPQGPDDARTEVMCLNRLRQFRGQVLFIYGTNEPDTKPSMAAYRSLCQEVNLPNQFHLVEGSDHSFYSAPWEEEAIATTIDWLEGAR</sequence>
<reference evidence="1" key="1">
    <citation type="journal article" date="2014" name="Front. Microbiol.">
        <title>High frequency of phylogenetically diverse reductive dehalogenase-homologous genes in deep subseafloor sedimentary metagenomes.</title>
        <authorList>
            <person name="Kawai M."/>
            <person name="Futagami T."/>
            <person name="Toyoda A."/>
            <person name="Takaki Y."/>
            <person name="Nishi S."/>
            <person name="Hori S."/>
            <person name="Arai W."/>
            <person name="Tsubouchi T."/>
            <person name="Morono Y."/>
            <person name="Uchiyama I."/>
            <person name="Ito T."/>
            <person name="Fujiyama A."/>
            <person name="Inagaki F."/>
            <person name="Takami H."/>
        </authorList>
    </citation>
    <scope>NUCLEOTIDE SEQUENCE</scope>
    <source>
        <strain evidence="1">Expedition CK06-06</strain>
    </source>
</reference>
<accession>X1LDH0</accession>
<protein>
    <submittedName>
        <fullName evidence="1">Uncharacterized protein</fullName>
    </submittedName>
</protein>
<dbReference type="AlphaFoldDB" id="X1LDH0"/>
<gene>
    <name evidence="1" type="ORF">S06H3_13956</name>
</gene>
<dbReference type="SUPFAM" id="SSF53474">
    <property type="entry name" value="alpha/beta-Hydrolases"/>
    <property type="match status" value="1"/>
</dbReference>